<dbReference type="RefSeq" id="WP_027615624.1">
    <property type="nucleotide sequence ID" value="NZ_CP030750.1"/>
</dbReference>
<name>A0AAD0PEB6_PSEPU</name>
<gene>
    <name evidence="2" type="ORF">C1S65_13180</name>
</gene>
<reference evidence="2 3" key="1">
    <citation type="submission" date="2018-06" db="EMBL/GenBank/DDBJ databases">
        <title>The genome of Pseudomonas putida NX-1, a lignin degrader.</title>
        <authorList>
            <person name="Xu Z."/>
        </authorList>
    </citation>
    <scope>NUCLEOTIDE SEQUENCE [LARGE SCALE GENOMIC DNA]</scope>
    <source>
        <strain evidence="2 3">NX-1</strain>
    </source>
</reference>
<dbReference type="EMBL" id="CP030750">
    <property type="protein sequence ID" value="AXA25026.1"/>
    <property type="molecule type" value="Genomic_DNA"/>
</dbReference>
<feature type="domain" description="Antitoxin Xre/MbcA/ParS-like toxin-binding" evidence="1">
    <location>
        <begin position="36"/>
        <end position="84"/>
    </location>
</feature>
<sequence>MNSITIHGLSDQPSTSCWTSAHGAFLTRHGQIFRKAIEVLGNGDLAQRWMIKPALGLGNHTPCTLLWHHESYAQVWDFLYRLEYDVYT</sequence>
<dbReference type="InterPro" id="IPR024467">
    <property type="entry name" value="Xre/MbcA/ParS-like_toxin-bd"/>
</dbReference>
<dbReference type="Proteomes" id="UP000251617">
    <property type="component" value="Chromosome"/>
</dbReference>
<accession>A0AAD0PEB6</accession>
<dbReference type="AlphaFoldDB" id="A0AAD0PEB6"/>
<evidence type="ECO:0000259" key="1">
    <source>
        <dbReference type="Pfam" id="PF09722"/>
    </source>
</evidence>
<protein>
    <submittedName>
        <fullName evidence="2">DUF2384 domain-containing protein</fullName>
    </submittedName>
</protein>
<evidence type="ECO:0000313" key="3">
    <source>
        <dbReference type="Proteomes" id="UP000251617"/>
    </source>
</evidence>
<dbReference type="Pfam" id="PF09722">
    <property type="entry name" value="Xre_MbcA_ParS_C"/>
    <property type="match status" value="1"/>
</dbReference>
<organism evidence="2 3">
    <name type="scientific">Pseudomonas putida</name>
    <name type="common">Arthrobacter siderocapsulatus</name>
    <dbReference type="NCBI Taxonomy" id="303"/>
    <lineage>
        <taxon>Bacteria</taxon>
        <taxon>Pseudomonadati</taxon>
        <taxon>Pseudomonadota</taxon>
        <taxon>Gammaproteobacteria</taxon>
        <taxon>Pseudomonadales</taxon>
        <taxon>Pseudomonadaceae</taxon>
        <taxon>Pseudomonas</taxon>
    </lineage>
</organism>
<proteinExistence type="predicted"/>
<evidence type="ECO:0000313" key="2">
    <source>
        <dbReference type="EMBL" id="AXA25026.1"/>
    </source>
</evidence>